<protein>
    <recommendedName>
        <fullName evidence="3">DUF1492 domain-containing protein</fullName>
    </recommendedName>
</protein>
<dbReference type="RefSeq" id="WP_158050287.1">
    <property type="nucleotide sequence ID" value="NZ_WAJR01000032.1"/>
</dbReference>
<evidence type="ECO:0000313" key="2">
    <source>
        <dbReference type="Proteomes" id="UP000468668"/>
    </source>
</evidence>
<name>A0A6N6NLY3_9ACTN</name>
<reference evidence="1 2" key="1">
    <citation type="submission" date="2019-09" db="EMBL/GenBank/DDBJ databases">
        <title>Whole genome shotgun sequencing (WGS) of Ellagibacter isourolithinifaciens DSM 104140(T) and Adlercreutzia muris DSM 29508(T).</title>
        <authorList>
            <person name="Stoll D.A."/>
            <person name="Danylec N."/>
            <person name="Huch M."/>
        </authorList>
    </citation>
    <scope>NUCLEOTIDE SEQUENCE [LARGE SCALE GENOMIC DNA]</scope>
    <source>
        <strain evidence="1 2">DSM 104140</strain>
    </source>
</reference>
<evidence type="ECO:0000313" key="1">
    <source>
        <dbReference type="EMBL" id="KAB1636629.1"/>
    </source>
</evidence>
<organism evidence="1 2">
    <name type="scientific">Ellagibacter isourolithinifaciens</name>
    <dbReference type="NCBI Taxonomy" id="2137581"/>
    <lineage>
        <taxon>Bacteria</taxon>
        <taxon>Bacillati</taxon>
        <taxon>Actinomycetota</taxon>
        <taxon>Coriobacteriia</taxon>
        <taxon>Eggerthellales</taxon>
        <taxon>Eggerthellaceae</taxon>
        <taxon>Ellagibacter</taxon>
    </lineage>
</organism>
<sequence>MNEKQRKARAYLRSYRVIVAQAEKCLEDYERAYDRAHKVTATLGECPGGGPSSDKVSEGAVEMLLHADELKVEHDRLTGLYRRRNEVIEAVAERNQLWGEVLSMVHVEGMKVSDVRRFLERDRRHIVSQSAAYQLYYRALEKAYDEAVSMGVRFSDGVADCPEE</sequence>
<dbReference type="GeneID" id="98658653"/>
<dbReference type="Proteomes" id="UP000468668">
    <property type="component" value="Unassembled WGS sequence"/>
</dbReference>
<keyword evidence="2" id="KW-1185">Reference proteome</keyword>
<evidence type="ECO:0008006" key="3">
    <source>
        <dbReference type="Google" id="ProtNLM"/>
    </source>
</evidence>
<comment type="caution">
    <text evidence="1">The sequence shown here is derived from an EMBL/GenBank/DDBJ whole genome shotgun (WGS) entry which is preliminary data.</text>
</comment>
<gene>
    <name evidence="1" type="ORF">F8C90_09535</name>
</gene>
<accession>A0A6N6NLY3</accession>
<dbReference type="AlphaFoldDB" id="A0A6N6NLY3"/>
<proteinExistence type="predicted"/>
<dbReference type="EMBL" id="WAJR01000032">
    <property type="protein sequence ID" value="KAB1636629.1"/>
    <property type="molecule type" value="Genomic_DNA"/>
</dbReference>